<dbReference type="SUPFAM" id="SSF56349">
    <property type="entry name" value="DNA breaking-rejoining enzymes"/>
    <property type="match status" value="1"/>
</dbReference>
<dbReference type="Pfam" id="PF00589">
    <property type="entry name" value="Phage_integrase"/>
    <property type="match status" value="1"/>
</dbReference>
<organism evidence="3 4">
    <name type="scientific">Streptomyces kronopolitis</name>
    <dbReference type="NCBI Taxonomy" id="1612435"/>
    <lineage>
        <taxon>Bacteria</taxon>
        <taxon>Bacillati</taxon>
        <taxon>Actinomycetota</taxon>
        <taxon>Actinomycetes</taxon>
        <taxon>Kitasatosporales</taxon>
        <taxon>Streptomycetaceae</taxon>
        <taxon>Streptomyces</taxon>
    </lineage>
</organism>
<evidence type="ECO:0000259" key="2">
    <source>
        <dbReference type="PROSITE" id="PS51898"/>
    </source>
</evidence>
<evidence type="ECO:0000313" key="4">
    <source>
        <dbReference type="Proteomes" id="UP000600080"/>
    </source>
</evidence>
<dbReference type="RefSeq" id="WP_229699860.1">
    <property type="nucleotide sequence ID" value="NZ_BMND01000007.1"/>
</dbReference>
<dbReference type="InterPro" id="IPR050090">
    <property type="entry name" value="Tyrosine_recombinase_XerCD"/>
</dbReference>
<reference evidence="4" key="1">
    <citation type="journal article" date="2019" name="Int. J. Syst. Evol. Microbiol.">
        <title>The Global Catalogue of Microorganisms (GCM) 10K type strain sequencing project: providing services to taxonomists for standard genome sequencing and annotation.</title>
        <authorList>
            <consortium name="The Broad Institute Genomics Platform"/>
            <consortium name="The Broad Institute Genome Sequencing Center for Infectious Disease"/>
            <person name="Wu L."/>
            <person name="Ma J."/>
        </authorList>
    </citation>
    <scope>NUCLEOTIDE SEQUENCE [LARGE SCALE GENOMIC DNA]</scope>
    <source>
        <strain evidence="4">CGMCC 4.7323</strain>
    </source>
</reference>
<dbReference type="PANTHER" id="PTHR30349">
    <property type="entry name" value="PHAGE INTEGRASE-RELATED"/>
    <property type="match status" value="1"/>
</dbReference>
<dbReference type="GeneID" id="301552590"/>
<dbReference type="InterPro" id="IPR011010">
    <property type="entry name" value="DNA_brk_join_enz"/>
</dbReference>
<dbReference type="InterPro" id="IPR013762">
    <property type="entry name" value="Integrase-like_cat_sf"/>
</dbReference>
<dbReference type="PROSITE" id="PS51898">
    <property type="entry name" value="TYR_RECOMBINASE"/>
    <property type="match status" value="1"/>
</dbReference>
<proteinExistence type="predicted"/>
<keyword evidence="4" id="KW-1185">Reference proteome</keyword>
<dbReference type="InterPro" id="IPR002104">
    <property type="entry name" value="Integrase_catalytic"/>
</dbReference>
<protein>
    <recommendedName>
        <fullName evidence="2">Tyr recombinase domain-containing protein</fullName>
    </recommendedName>
</protein>
<sequence>MRWGEASAVKVGRVDIETRRIRIVEAYGEDKGSLYLDSPKNHELRTVPIPQFLVEELRPYVDGRDADALLFITPQGGALRANNFRRRVFAPAVKAAGLGTLGVTPHKLRHTAASMAIASGVDVHVVQAIWATSRRR</sequence>
<dbReference type="EMBL" id="BMND01000007">
    <property type="protein sequence ID" value="GGN42901.1"/>
    <property type="molecule type" value="Genomic_DNA"/>
</dbReference>
<dbReference type="Gene3D" id="1.10.443.10">
    <property type="entry name" value="Intergrase catalytic core"/>
    <property type="match status" value="1"/>
</dbReference>
<keyword evidence="1" id="KW-0233">DNA recombination</keyword>
<evidence type="ECO:0000256" key="1">
    <source>
        <dbReference type="ARBA" id="ARBA00023172"/>
    </source>
</evidence>
<dbReference type="PANTHER" id="PTHR30349:SF64">
    <property type="entry name" value="PROPHAGE INTEGRASE INTD-RELATED"/>
    <property type="match status" value="1"/>
</dbReference>
<comment type="caution">
    <text evidence="3">The sequence shown here is derived from an EMBL/GenBank/DDBJ whole genome shotgun (WGS) entry which is preliminary data.</text>
</comment>
<feature type="domain" description="Tyr recombinase" evidence="2">
    <location>
        <begin position="1"/>
        <end position="136"/>
    </location>
</feature>
<evidence type="ECO:0000313" key="3">
    <source>
        <dbReference type="EMBL" id="GGN42901.1"/>
    </source>
</evidence>
<accession>A0ABQ2J9B1</accession>
<dbReference type="Proteomes" id="UP000600080">
    <property type="component" value="Unassembled WGS sequence"/>
</dbReference>
<gene>
    <name evidence="3" type="ORF">GCM10012285_23730</name>
</gene>
<name>A0ABQ2J9B1_9ACTN</name>